<evidence type="ECO:0000313" key="3">
    <source>
        <dbReference type="Proteomes" id="UP000198535"/>
    </source>
</evidence>
<protein>
    <submittedName>
        <fullName evidence="2">Uncharacterized protein</fullName>
    </submittedName>
</protein>
<gene>
    <name evidence="2" type="ORF">SAMN04488696_2362</name>
</gene>
<feature type="coiled-coil region" evidence="1">
    <location>
        <begin position="75"/>
        <end position="105"/>
    </location>
</feature>
<evidence type="ECO:0000256" key="1">
    <source>
        <dbReference type="SAM" id="Coils"/>
    </source>
</evidence>
<name>A0A1I4TN74_9EURY</name>
<proteinExistence type="predicted"/>
<reference evidence="3" key="1">
    <citation type="submission" date="2016-10" db="EMBL/GenBank/DDBJ databases">
        <authorList>
            <person name="Varghese N."/>
            <person name="Submissions S."/>
        </authorList>
    </citation>
    <scope>NUCLEOTIDE SEQUENCE [LARGE SCALE GENOMIC DNA]</scope>
    <source>
        <strain evidence="3">Mob M</strain>
    </source>
</reference>
<dbReference type="OrthoDB" id="125720at2157"/>
<dbReference type="EMBL" id="FOUJ01000005">
    <property type="protein sequence ID" value="SFM78242.1"/>
    <property type="molecule type" value="Genomic_DNA"/>
</dbReference>
<dbReference type="RefSeq" id="WP_091937163.1">
    <property type="nucleotide sequence ID" value="NZ_FOUJ01000005.1"/>
</dbReference>
<keyword evidence="3" id="KW-1185">Reference proteome</keyword>
<keyword evidence="1" id="KW-0175">Coiled coil</keyword>
<evidence type="ECO:0000313" key="2">
    <source>
        <dbReference type="EMBL" id="SFM78242.1"/>
    </source>
</evidence>
<dbReference type="AlphaFoldDB" id="A0A1I4TN74"/>
<organism evidence="2 3">
    <name type="scientific">Methanolobus profundi</name>
    <dbReference type="NCBI Taxonomy" id="487685"/>
    <lineage>
        <taxon>Archaea</taxon>
        <taxon>Methanobacteriati</taxon>
        <taxon>Methanobacteriota</taxon>
        <taxon>Stenosarchaea group</taxon>
        <taxon>Methanomicrobia</taxon>
        <taxon>Methanosarcinales</taxon>
        <taxon>Methanosarcinaceae</taxon>
        <taxon>Methanolobus</taxon>
    </lineage>
</organism>
<sequence>MKSMPLILLIFLMLLVVISGMVGSEDMPQYPDERDKHNDIFPHLDTRGPHEGQILVIPIVSGPSADVDTFLENNIEESEEIVLRLADVIARLNEEGKDVSELEQKASNYSALVAEARDYITMAESSSSEADRQKYLELSRESIIRANDELKPIFGIIKAHLPGPVPIGDNDVLVAQGSGIAILSGDLDASIFISTGKFSAVDFSGDLLIDMEYEFDQEAMPDRAPSGTLIKPQNTYSYVGVTGNVSLSGSAFSIAVMAEDMEISVSGTGEAELIGNGTYYLDGVSSDGNENVWAGPIFDNN</sequence>
<dbReference type="Proteomes" id="UP000198535">
    <property type="component" value="Unassembled WGS sequence"/>
</dbReference>
<accession>A0A1I4TN74</accession>